<dbReference type="GO" id="GO:0016740">
    <property type="term" value="F:transferase activity"/>
    <property type="evidence" value="ECO:0007669"/>
    <property type="project" value="UniProtKB-KW"/>
</dbReference>
<accession>A0A0G1KSE7</accession>
<dbReference type="SUPFAM" id="SSF53448">
    <property type="entry name" value="Nucleotide-diphospho-sugar transferases"/>
    <property type="match status" value="1"/>
</dbReference>
<name>A0A0G1KSE7_9BACT</name>
<dbReference type="EMBL" id="LCJW01000009">
    <property type="protein sequence ID" value="KKT86546.1"/>
    <property type="molecule type" value="Genomic_DNA"/>
</dbReference>
<dbReference type="Gene3D" id="3.90.550.10">
    <property type="entry name" value="Spore Coat Polysaccharide Biosynthesis Protein SpsA, Chain A"/>
    <property type="match status" value="1"/>
</dbReference>
<evidence type="ECO:0000313" key="3">
    <source>
        <dbReference type="EMBL" id="KKT86546.1"/>
    </source>
</evidence>
<evidence type="ECO:0000259" key="2">
    <source>
        <dbReference type="Pfam" id="PF00535"/>
    </source>
</evidence>
<dbReference type="InterPro" id="IPR001173">
    <property type="entry name" value="Glyco_trans_2-like"/>
</dbReference>
<comment type="caution">
    <text evidence="3">The sequence shown here is derived from an EMBL/GenBank/DDBJ whole genome shotgun (WGS) entry which is preliminary data.</text>
</comment>
<dbReference type="Proteomes" id="UP000034797">
    <property type="component" value="Unassembled WGS sequence"/>
</dbReference>
<sequence>MKQQLPHISIVIPTLNSASVLEKCLRSISIQKYPKSKVEIIIADGASLATRWTSPPNSSASTAKTPNDLSLLA</sequence>
<proteinExistence type="predicted"/>
<gene>
    <name evidence="3" type="ORF">UW84_C0009G0003</name>
</gene>
<evidence type="ECO:0000313" key="4">
    <source>
        <dbReference type="Proteomes" id="UP000034797"/>
    </source>
</evidence>
<organism evidence="3 4">
    <name type="scientific">Candidatus Collierbacteria bacterium GW2011_GWA2_44_99</name>
    <dbReference type="NCBI Taxonomy" id="1618380"/>
    <lineage>
        <taxon>Bacteria</taxon>
        <taxon>Candidatus Collieribacteriota</taxon>
    </lineage>
</organism>
<protein>
    <submittedName>
        <fullName evidence="3">Glycosyltransferase AglE</fullName>
    </submittedName>
</protein>
<evidence type="ECO:0000256" key="1">
    <source>
        <dbReference type="SAM" id="MobiDB-lite"/>
    </source>
</evidence>
<dbReference type="InterPro" id="IPR029044">
    <property type="entry name" value="Nucleotide-diphossugar_trans"/>
</dbReference>
<dbReference type="AlphaFoldDB" id="A0A0G1KSE7"/>
<feature type="domain" description="Glycosyltransferase 2-like" evidence="2">
    <location>
        <begin position="9"/>
        <end position="47"/>
    </location>
</feature>
<keyword evidence="3" id="KW-0808">Transferase</keyword>
<dbReference type="Pfam" id="PF00535">
    <property type="entry name" value="Glycos_transf_2"/>
    <property type="match status" value="1"/>
</dbReference>
<feature type="region of interest" description="Disordered" evidence="1">
    <location>
        <begin position="52"/>
        <end position="73"/>
    </location>
</feature>
<reference evidence="3 4" key="1">
    <citation type="journal article" date="2015" name="Nature">
        <title>rRNA introns, odd ribosomes, and small enigmatic genomes across a large radiation of phyla.</title>
        <authorList>
            <person name="Brown C.T."/>
            <person name="Hug L.A."/>
            <person name="Thomas B.C."/>
            <person name="Sharon I."/>
            <person name="Castelle C.J."/>
            <person name="Singh A."/>
            <person name="Wilkins M.J."/>
            <person name="Williams K.H."/>
            <person name="Banfield J.F."/>
        </authorList>
    </citation>
    <scope>NUCLEOTIDE SEQUENCE [LARGE SCALE GENOMIC DNA]</scope>
</reference>